<dbReference type="InterPro" id="IPR025669">
    <property type="entry name" value="AAA_dom"/>
</dbReference>
<evidence type="ECO:0000313" key="2">
    <source>
        <dbReference type="EMBL" id="QEF20270.1"/>
    </source>
</evidence>
<proteinExistence type="predicted"/>
<dbReference type="InterPro" id="IPR050678">
    <property type="entry name" value="DNA_Partitioning_ATPase"/>
</dbReference>
<dbReference type="InterPro" id="IPR027417">
    <property type="entry name" value="P-loop_NTPase"/>
</dbReference>
<accession>A0A5B9I3U4</accession>
<gene>
    <name evidence="2" type="ORF">FRY47_28650</name>
</gene>
<organism evidence="2">
    <name type="scientific">Bacillus cereus</name>
    <dbReference type="NCBI Taxonomy" id="1396"/>
    <lineage>
        <taxon>Bacteria</taxon>
        <taxon>Bacillati</taxon>
        <taxon>Bacillota</taxon>
        <taxon>Bacilli</taxon>
        <taxon>Bacillales</taxon>
        <taxon>Bacillaceae</taxon>
        <taxon>Bacillus</taxon>
        <taxon>Bacillus cereus group</taxon>
    </lineage>
</organism>
<dbReference type="Gene3D" id="3.40.50.300">
    <property type="entry name" value="P-loop containing nucleotide triphosphate hydrolases"/>
    <property type="match status" value="1"/>
</dbReference>
<dbReference type="PANTHER" id="PTHR13696">
    <property type="entry name" value="P-LOOP CONTAINING NUCLEOSIDE TRIPHOSPHATE HYDROLASE"/>
    <property type="match status" value="1"/>
</dbReference>
<feature type="domain" description="AAA" evidence="1">
    <location>
        <begin position="167"/>
        <end position="220"/>
    </location>
</feature>
<dbReference type="CDD" id="cd02042">
    <property type="entry name" value="ParAB_family"/>
    <property type="match status" value="1"/>
</dbReference>
<sequence length="349" mass="39692">MGKNAKIISIINYKGGVGKTTSTFNIGVGLKHLANKKVLLIDLDPQCSLSTICLKALTRRTGEINNLKNLPIERTINFVIKKYLEQTITGDKPILNLGDLIIKNFYKGKKYNLDDIDVICATMFDDTSSDYYKGLDDLEIEIASYHFGDKTRLQQLTLFSRFFSDTNIMNEYDFILFDCPPANNLITQNALMISDYYLIPTIMDEMSSNGIFHFNSLIQNTLLNGFKQQYSTELQTFNAPFLDFIKGKDAKLLGVFETLKKTQVDTNQYRRMINRVSNLTDCLFEEVIYHHKDTAKSAGNGVSAFSIDLPEKGEYAPDTCYGNLIISILNKLNIEFNIEKANQRIKIFC</sequence>
<dbReference type="RefSeq" id="WP_168455200.1">
    <property type="nucleotide sequence ID" value="NZ_CP042875.1"/>
</dbReference>
<protein>
    <submittedName>
        <fullName evidence="2">AAA family ATPase</fullName>
    </submittedName>
</protein>
<feature type="domain" description="AAA" evidence="1">
    <location>
        <begin position="5"/>
        <end position="66"/>
    </location>
</feature>
<dbReference type="EMBL" id="CP042875">
    <property type="protein sequence ID" value="QEF20270.1"/>
    <property type="molecule type" value="Genomic_DNA"/>
</dbReference>
<dbReference type="AlphaFoldDB" id="A0A5B9I3U4"/>
<reference evidence="2" key="1">
    <citation type="submission" date="2019-08" db="EMBL/GenBank/DDBJ databases">
        <title>Antibiosis Participates in the Biocontrol of Bucillus cereus 0-9 Against Rice Sheath Blight.</title>
        <authorList>
            <person name="Wang G."/>
            <person name="Liu F."/>
        </authorList>
    </citation>
    <scope>NUCLEOTIDE SEQUENCE</scope>
    <source>
        <strain evidence="2">09</strain>
        <plasmid evidence="2">unnamed1</plasmid>
    </source>
</reference>
<dbReference type="PANTHER" id="PTHR13696:SF99">
    <property type="entry name" value="COBYRINIC ACID AC-DIAMIDE SYNTHASE"/>
    <property type="match status" value="1"/>
</dbReference>
<dbReference type="SUPFAM" id="SSF52540">
    <property type="entry name" value="P-loop containing nucleoside triphosphate hydrolases"/>
    <property type="match status" value="1"/>
</dbReference>
<dbReference type="Pfam" id="PF13614">
    <property type="entry name" value="AAA_31"/>
    <property type="match status" value="2"/>
</dbReference>
<name>A0A5B9I3U4_BACCE</name>
<evidence type="ECO:0000259" key="1">
    <source>
        <dbReference type="Pfam" id="PF13614"/>
    </source>
</evidence>
<keyword evidence="2" id="KW-0614">Plasmid</keyword>
<geneLocation type="plasmid" evidence="2">
    <name>unnamed1</name>
</geneLocation>